<dbReference type="EMBL" id="JABANO010024080">
    <property type="protein sequence ID" value="KAF4722480.1"/>
    <property type="molecule type" value="Genomic_DNA"/>
</dbReference>
<dbReference type="GO" id="GO:0005737">
    <property type="term" value="C:cytoplasm"/>
    <property type="evidence" value="ECO:0007669"/>
    <property type="project" value="UniProtKB-SubCell"/>
</dbReference>
<organism evidence="5 6">
    <name type="scientific">Perkinsus olseni</name>
    <name type="common">Perkinsus atlanticus</name>
    <dbReference type="NCBI Taxonomy" id="32597"/>
    <lineage>
        <taxon>Eukaryota</taxon>
        <taxon>Sar</taxon>
        <taxon>Alveolata</taxon>
        <taxon>Perkinsozoa</taxon>
        <taxon>Perkinsea</taxon>
        <taxon>Perkinsida</taxon>
        <taxon>Perkinsidae</taxon>
        <taxon>Perkinsus</taxon>
    </lineage>
</organism>
<accession>A0A7J6RRW1</accession>
<evidence type="ECO:0000259" key="3">
    <source>
        <dbReference type="Pfam" id="PF01398"/>
    </source>
</evidence>
<feature type="domain" description="JAB1/MPN/MOV34 metalloenzyme" evidence="3">
    <location>
        <begin position="8"/>
        <end position="95"/>
    </location>
</feature>
<comment type="function">
    <text evidence="2">Component of the COP9 signalosome complex (CSN), a complex involved in various cellular and developmental processes.</text>
</comment>
<dbReference type="PANTHER" id="PTHR10540">
    <property type="entry name" value="EUKARYOTIC TRANSLATION INITIATION FACTOR 3 SUBUNIT F-RELATED"/>
    <property type="match status" value="1"/>
</dbReference>
<dbReference type="Gene3D" id="3.40.140.10">
    <property type="entry name" value="Cytidine Deaminase, domain 2"/>
    <property type="match status" value="1"/>
</dbReference>
<comment type="caution">
    <text evidence="5">The sequence shown here is derived from an EMBL/GenBank/DDBJ whole genome shotgun (WGS) entry which is preliminary data.</text>
</comment>
<comment type="subcellular location">
    <subcellularLocation>
        <location evidence="2">Cytoplasm</location>
    </subcellularLocation>
    <subcellularLocation>
        <location evidence="2">Nucleus</location>
    </subcellularLocation>
</comment>
<evidence type="ECO:0000256" key="1">
    <source>
        <dbReference type="ARBA" id="ARBA00010893"/>
    </source>
</evidence>
<dbReference type="CDD" id="cd08063">
    <property type="entry name" value="MPN_CSN6"/>
    <property type="match status" value="1"/>
</dbReference>
<evidence type="ECO:0000256" key="2">
    <source>
        <dbReference type="RuleBase" id="RU367006"/>
    </source>
</evidence>
<comment type="similarity">
    <text evidence="1 2">Belongs to the peptidase M67A family. CSN6 subfamily.</text>
</comment>
<proteinExistence type="inferred from homology"/>
<dbReference type="Pfam" id="PF13012">
    <property type="entry name" value="MitMem_reg"/>
    <property type="match status" value="1"/>
</dbReference>
<sequence>MMSNRRAATVRVHPLALLNISDHVTRVCYSDQSVGAVRGFLIGYSDGADITITNSFQCVTDELVCAQHASTRIRQYAEIFPNASPVGWYSVGAGGPPSQEAHSFMEGIVGGEDGGESLVALVVRSDNGSAWLSKESETLPIQAFERGVDGSFIELNVRICMDDEAENIAVGHVTKNAKQASTAGTYEHLVEPTIGAIAMLNKKIESLLEYVNAVQRQEVEVSRPLLRSISAICDRLTAMSQAGGDATALRAHWDEVVEDCMAVALAAEGTANVAEFCATMDRRRIAARAPKALQMDL</sequence>
<evidence type="ECO:0000313" key="5">
    <source>
        <dbReference type="EMBL" id="KAF4722480.1"/>
    </source>
</evidence>
<dbReference type="InterPro" id="IPR033859">
    <property type="entry name" value="MPN_CSN6"/>
</dbReference>
<dbReference type="GO" id="GO:0008237">
    <property type="term" value="F:metallopeptidase activity"/>
    <property type="evidence" value="ECO:0007669"/>
    <property type="project" value="InterPro"/>
</dbReference>
<name>A0A7J6RRW1_PEROL</name>
<dbReference type="PANTHER" id="PTHR10540:SF8">
    <property type="entry name" value="COP9 SIGNALOSOME COMPLEX SUBUNIT 6"/>
    <property type="match status" value="1"/>
</dbReference>
<keyword evidence="2" id="KW-0963">Cytoplasm</keyword>
<dbReference type="OMA" id="SEHWMRE"/>
<keyword evidence="2" id="KW-0539">Nucleus</keyword>
<evidence type="ECO:0000313" key="6">
    <source>
        <dbReference type="Proteomes" id="UP000553632"/>
    </source>
</evidence>
<feature type="domain" description="EIF3F/CSN6-like C-terminal" evidence="4">
    <location>
        <begin position="164"/>
        <end position="267"/>
    </location>
</feature>
<dbReference type="GO" id="GO:0008180">
    <property type="term" value="C:COP9 signalosome"/>
    <property type="evidence" value="ECO:0007669"/>
    <property type="project" value="UniProtKB-UniRule"/>
</dbReference>
<keyword evidence="2" id="KW-0736">Signalosome</keyword>
<reference evidence="5 6" key="1">
    <citation type="submission" date="2020-04" db="EMBL/GenBank/DDBJ databases">
        <title>Perkinsus olseni comparative genomics.</title>
        <authorList>
            <person name="Bogema D.R."/>
        </authorList>
    </citation>
    <scope>NUCLEOTIDE SEQUENCE [LARGE SCALE GENOMIC DNA]</scope>
    <source>
        <strain evidence="5 6">ATCC PRA-207</strain>
    </source>
</reference>
<dbReference type="InterPro" id="IPR000555">
    <property type="entry name" value="JAMM/MPN+_dom"/>
</dbReference>
<dbReference type="Proteomes" id="UP000553632">
    <property type="component" value="Unassembled WGS sequence"/>
</dbReference>
<keyword evidence="6" id="KW-1185">Reference proteome</keyword>
<evidence type="ECO:0000259" key="4">
    <source>
        <dbReference type="Pfam" id="PF13012"/>
    </source>
</evidence>
<protein>
    <recommendedName>
        <fullName evidence="2">COP9 signalosome complex subunit 6</fullName>
    </recommendedName>
</protein>
<dbReference type="Pfam" id="PF01398">
    <property type="entry name" value="JAB"/>
    <property type="match status" value="1"/>
</dbReference>
<dbReference type="GO" id="GO:0000338">
    <property type="term" value="P:protein deneddylation"/>
    <property type="evidence" value="ECO:0007669"/>
    <property type="project" value="InterPro"/>
</dbReference>
<gene>
    <name evidence="5" type="primary">COPS6_1</name>
    <name evidence="5" type="ORF">FOZ63_030265</name>
</gene>
<dbReference type="InterPro" id="IPR024969">
    <property type="entry name" value="EIF3F/CSN6-like_C"/>
</dbReference>
<dbReference type="AlphaFoldDB" id="A0A7J6RRW1"/>